<dbReference type="OrthoDB" id="2447216at2759"/>
<evidence type="ECO:0000313" key="2">
    <source>
        <dbReference type="Proteomes" id="UP000789342"/>
    </source>
</evidence>
<protein>
    <submittedName>
        <fullName evidence="1">9463_t:CDS:1</fullName>
    </submittedName>
</protein>
<keyword evidence="2" id="KW-1185">Reference proteome</keyword>
<gene>
    <name evidence="1" type="ORF">AMORRO_LOCUS12951</name>
</gene>
<name>A0A9N9NAB1_9GLOM</name>
<dbReference type="PANTHER" id="PTHR33129:SF1">
    <property type="entry name" value="ATP-BINDING PROTEIN"/>
    <property type="match status" value="1"/>
</dbReference>
<dbReference type="AlphaFoldDB" id="A0A9N9NAB1"/>
<dbReference type="PANTHER" id="PTHR33129">
    <property type="entry name" value="PROTEIN KINASE DOMAIN-CONTAINING PROTEIN-RELATED"/>
    <property type="match status" value="1"/>
</dbReference>
<dbReference type="Proteomes" id="UP000789342">
    <property type="component" value="Unassembled WGS sequence"/>
</dbReference>
<reference evidence="1" key="1">
    <citation type="submission" date="2021-06" db="EMBL/GenBank/DDBJ databases">
        <authorList>
            <person name="Kallberg Y."/>
            <person name="Tangrot J."/>
            <person name="Rosling A."/>
        </authorList>
    </citation>
    <scope>NUCLEOTIDE SEQUENCE</scope>
    <source>
        <strain evidence="1">CL551</strain>
    </source>
</reference>
<comment type="caution">
    <text evidence="1">The sequence shown here is derived from an EMBL/GenBank/DDBJ whole genome shotgun (WGS) entry which is preliminary data.</text>
</comment>
<organism evidence="1 2">
    <name type="scientific">Acaulospora morrowiae</name>
    <dbReference type="NCBI Taxonomy" id="94023"/>
    <lineage>
        <taxon>Eukaryota</taxon>
        <taxon>Fungi</taxon>
        <taxon>Fungi incertae sedis</taxon>
        <taxon>Mucoromycota</taxon>
        <taxon>Glomeromycotina</taxon>
        <taxon>Glomeromycetes</taxon>
        <taxon>Diversisporales</taxon>
        <taxon>Acaulosporaceae</taxon>
        <taxon>Acaulospora</taxon>
    </lineage>
</organism>
<feature type="non-terminal residue" evidence="1">
    <location>
        <position position="251"/>
    </location>
</feature>
<proteinExistence type="predicted"/>
<sequence>RELYNKWGGIPRYVLFHALDSIQQSLLKNAINLVDYKILNFVGEITDGNNGSSTTHQLVHICTNVPEGEEDEEVEFGLPSTSTVPTVTKPDKRKGVAGRYYEGVPFYKKCTLEFASDYVSEKVVDRLSRNYKHDLQNFVNTSEDISEYSTLRDSKRGIRFNWIINNMGKLTFNDIKEIASKIHPIIKSGLEEYIEKIDQDDDIKFYFVMPKEIYHTYKEQVLYTTKRTVVKNKPAWFNRFKQYALELNLKL</sequence>
<evidence type="ECO:0000313" key="1">
    <source>
        <dbReference type="EMBL" id="CAG8715075.1"/>
    </source>
</evidence>
<dbReference type="EMBL" id="CAJVPV010020552">
    <property type="protein sequence ID" value="CAG8715075.1"/>
    <property type="molecule type" value="Genomic_DNA"/>
</dbReference>
<accession>A0A9N9NAB1</accession>
<dbReference type="InterPro" id="IPR052980">
    <property type="entry name" value="Crinkler_effector"/>
</dbReference>